<name>A0A6G4WUK4_9ACTN</name>
<comment type="caution">
    <text evidence="2">The sequence shown here is derived from an EMBL/GenBank/DDBJ whole genome shotgun (WGS) entry which is preliminary data.</text>
</comment>
<protein>
    <submittedName>
        <fullName evidence="2">DUF3846 domain-containing protein</fullName>
    </submittedName>
</protein>
<evidence type="ECO:0000313" key="2">
    <source>
        <dbReference type="EMBL" id="NGO68532.1"/>
    </source>
</evidence>
<dbReference type="Pfam" id="PF12957">
    <property type="entry name" value="DUF3846"/>
    <property type="match status" value="1"/>
</dbReference>
<dbReference type="InterPro" id="IPR024559">
    <property type="entry name" value="DUF3846"/>
</dbReference>
<dbReference type="Proteomes" id="UP000477722">
    <property type="component" value="Unassembled WGS sequence"/>
</dbReference>
<accession>A0A6G4WUK4</accession>
<organism evidence="2 3">
    <name type="scientific">Streptomyces boncukensis</name>
    <dbReference type="NCBI Taxonomy" id="2711219"/>
    <lineage>
        <taxon>Bacteria</taxon>
        <taxon>Bacillati</taxon>
        <taxon>Actinomycetota</taxon>
        <taxon>Actinomycetes</taxon>
        <taxon>Kitasatosporales</taxon>
        <taxon>Streptomycetaceae</taxon>
        <taxon>Streptomyces</taxon>
    </lineage>
</organism>
<evidence type="ECO:0000313" key="3">
    <source>
        <dbReference type="Proteomes" id="UP000477722"/>
    </source>
</evidence>
<sequence length="120" mass="13276">MIDTPGSLLLTPHGDLVEIQLPADSDKRLTVMYAVLRCRFVDVVALTTRLDMWIDDEGMYTHVDDVNVPATLLARRHGFTHQPYYGPVLLTGGVDDEGDTVPVTRDGTHALLTALRDTTE</sequence>
<dbReference type="EMBL" id="JAAKZZ010000063">
    <property type="protein sequence ID" value="NGO68532.1"/>
    <property type="molecule type" value="Genomic_DNA"/>
</dbReference>
<gene>
    <name evidence="2" type="ORF">G5C65_09220</name>
</gene>
<keyword evidence="3" id="KW-1185">Reference proteome</keyword>
<dbReference type="AlphaFoldDB" id="A0A6G4WUK4"/>
<feature type="domain" description="DUF3846" evidence="1">
    <location>
        <begin position="8"/>
        <end position="106"/>
    </location>
</feature>
<proteinExistence type="predicted"/>
<evidence type="ECO:0000259" key="1">
    <source>
        <dbReference type="Pfam" id="PF12957"/>
    </source>
</evidence>
<reference evidence="2 3" key="1">
    <citation type="submission" date="2020-02" db="EMBL/GenBank/DDBJ databases">
        <title>Whole-genome analyses of novel actinobacteria.</title>
        <authorList>
            <person name="Sahin N."/>
            <person name="Tatar D."/>
        </authorList>
    </citation>
    <scope>NUCLEOTIDE SEQUENCE [LARGE SCALE GENOMIC DNA]</scope>
    <source>
        <strain evidence="2 3">SB3404</strain>
    </source>
</reference>